<keyword evidence="3" id="KW-1185">Reference proteome</keyword>
<evidence type="ECO:0000256" key="1">
    <source>
        <dbReference type="SAM" id="MobiDB-lite"/>
    </source>
</evidence>
<gene>
    <name evidence="2" type="ORF">INF20_04445</name>
</gene>
<dbReference type="RefSeq" id="WP_226385178.1">
    <property type="nucleotide sequence ID" value="NZ_JADCKA010000005.1"/>
</dbReference>
<reference evidence="2 3" key="1">
    <citation type="submission" date="2020-10" db="EMBL/GenBank/DDBJ databases">
        <title>ChiBAC.</title>
        <authorList>
            <person name="Zenner C."/>
            <person name="Hitch T.C.A."/>
            <person name="Clavel T."/>
        </authorList>
    </citation>
    <scope>NUCLEOTIDE SEQUENCE [LARGE SCALE GENOMIC DNA]</scope>
    <source>
        <strain evidence="2 3">DSM 108706</strain>
    </source>
</reference>
<sequence>MSNKKDAITAPNNQDKYTKSKKISKECRKESYIQRPLSRKKQILQIMGNKEMTARQVCRLMKHTDLNFVRPRMTEMVEEGLLEVVGKAYDKATERNVSVYKAIDKYKSIDEKIQEEYRNGGSC</sequence>
<dbReference type="Proteomes" id="UP001516588">
    <property type="component" value="Unassembled WGS sequence"/>
</dbReference>
<feature type="region of interest" description="Disordered" evidence="1">
    <location>
        <begin position="1"/>
        <end position="23"/>
    </location>
</feature>
<proteinExistence type="predicted"/>
<name>A0ABR9QXG1_9FIRM</name>
<organism evidence="2 3">
    <name type="scientific">Gallibacter intestinalis</name>
    <dbReference type="NCBI Taxonomy" id="2779356"/>
    <lineage>
        <taxon>Bacteria</taxon>
        <taxon>Bacillati</taxon>
        <taxon>Bacillota</taxon>
        <taxon>Clostridia</taxon>
        <taxon>Eubacteriales</taxon>
        <taxon>Eubacteriaceae</taxon>
        <taxon>Gallibacter</taxon>
    </lineage>
</organism>
<evidence type="ECO:0000313" key="2">
    <source>
        <dbReference type="EMBL" id="MBE5035531.1"/>
    </source>
</evidence>
<protein>
    <submittedName>
        <fullName evidence="2">Uncharacterized protein</fullName>
    </submittedName>
</protein>
<accession>A0ABR9QXG1</accession>
<comment type="caution">
    <text evidence="2">The sequence shown here is derived from an EMBL/GenBank/DDBJ whole genome shotgun (WGS) entry which is preliminary data.</text>
</comment>
<evidence type="ECO:0000313" key="3">
    <source>
        <dbReference type="Proteomes" id="UP001516588"/>
    </source>
</evidence>
<dbReference type="EMBL" id="JADCKA010000005">
    <property type="protein sequence ID" value="MBE5035531.1"/>
    <property type="molecule type" value="Genomic_DNA"/>
</dbReference>